<sequence>MFILTKFVLRIVNHLIKVDVSQKYIVTPEYILSWVQKYRRSTYESPPKHISTYGKDFKFLGREETKERLWNGTLNKNGVKKRYYAFLNKIIDRNSHPIPFIAAGPGTGKTRVLEESLNMMQQCAEND</sequence>
<organism evidence="1 2">
    <name type="scientific">Funneliformis geosporum</name>
    <dbReference type="NCBI Taxonomy" id="1117311"/>
    <lineage>
        <taxon>Eukaryota</taxon>
        <taxon>Fungi</taxon>
        <taxon>Fungi incertae sedis</taxon>
        <taxon>Mucoromycota</taxon>
        <taxon>Glomeromycotina</taxon>
        <taxon>Glomeromycetes</taxon>
        <taxon>Glomerales</taxon>
        <taxon>Glomeraceae</taxon>
        <taxon>Funneliformis</taxon>
    </lineage>
</organism>
<dbReference type="EMBL" id="CAMKVN010001945">
    <property type="protein sequence ID" value="CAI2178906.1"/>
    <property type="molecule type" value="Genomic_DNA"/>
</dbReference>
<evidence type="ECO:0000313" key="1">
    <source>
        <dbReference type="EMBL" id="CAI2178906.1"/>
    </source>
</evidence>
<feature type="non-terminal residue" evidence="1">
    <location>
        <position position="127"/>
    </location>
</feature>
<dbReference type="AlphaFoldDB" id="A0A9W4SSG7"/>
<proteinExistence type="predicted"/>
<reference evidence="1" key="1">
    <citation type="submission" date="2022-08" db="EMBL/GenBank/DDBJ databases">
        <authorList>
            <person name="Kallberg Y."/>
            <person name="Tangrot J."/>
            <person name="Rosling A."/>
        </authorList>
    </citation>
    <scope>NUCLEOTIDE SEQUENCE</scope>
    <source>
        <strain evidence="1">Wild A</strain>
    </source>
</reference>
<dbReference type="OrthoDB" id="2433727at2759"/>
<comment type="caution">
    <text evidence="1">The sequence shown here is derived from an EMBL/GenBank/DDBJ whole genome shotgun (WGS) entry which is preliminary data.</text>
</comment>
<keyword evidence="2" id="KW-1185">Reference proteome</keyword>
<dbReference type="Proteomes" id="UP001153678">
    <property type="component" value="Unassembled WGS sequence"/>
</dbReference>
<accession>A0A9W4SSG7</accession>
<evidence type="ECO:0000313" key="2">
    <source>
        <dbReference type="Proteomes" id="UP001153678"/>
    </source>
</evidence>
<protein>
    <submittedName>
        <fullName evidence="1">7623_t:CDS:1</fullName>
    </submittedName>
</protein>
<name>A0A9W4SSG7_9GLOM</name>
<gene>
    <name evidence="1" type="ORF">FWILDA_LOCUS8822</name>
</gene>